<dbReference type="PANTHER" id="PTHR43827:SF3">
    <property type="entry name" value="NADP-DEPENDENT OXIDOREDUCTASE DOMAIN-CONTAINING PROTEIN"/>
    <property type="match status" value="1"/>
</dbReference>
<comment type="caution">
    <text evidence="5">The sequence shown here is derived from an EMBL/GenBank/DDBJ whole genome shotgun (WGS) entry which is preliminary data.</text>
</comment>
<dbReference type="PIRSF" id="PIRSF000097">
    <property type="entry name" value="AKR"/>
    <property type="match status" value="1"/>
</dbReference>
<dbReference type="InterPro" id="IPR020471">
    <property type="entry name" value="AKR"/>
</dbReference>
<evidence type="ECO:0000256" key="1">
    <source>
        <dbReference type="ARBA" id="ARBA00007905"/>
    </source>
</evidence>
<evidence type="ECO:0000313" key="5">
    <source>
        <dbReference type="EMBL" id="MFC7318269.1"/>
    </source>
</evidence>
<feature type="domain" description="NADP-dependent oxidoreductase" evidence="4">
    <location>
        <begin position="8"/>
        <end position="254"/>
    </location>
</feature>
<reference evidence="5 6" key="1">
    <citation type="journal article" date="2019" name="Int. J. Syst. Evol. Microbiol.">
        <title>The Global Catalogue of Microorganisms (GCM) 10K type strain sequencing project: providing services to taxonomists for standard genome sequencing and annotation.</title>
        <authorList>
            <consortium name="The Broad Institute Genomics Platform"/>
            <consortium name="The Broad Institute Genome Sequencing Center for Infectious Disease"/>
            <person name="Wu L."/>
            <person name="Ma J."/>
        </authorList>
    </citation>
    <scope>NUCLEOTIDE SEQUENCE [LARGE SCALE GENOMIC DNA]</scope>
    <source>
        <strain evidence="5 6">PSR21</strain>
    </source>
</reference>
<dbReference type="PANTHER" id="PTHR43827">
    <property type="entry name" value="2,5-DIKETO-D-GLUCONIC ACID REDUCTASE"/>
    <property type="match status" value="1"/>
</dbReference>
<organism evidence="5 6">
    <name type="scientific">Halomarina halobia</name>
    <dbReference type="NCBI Taxonomy" id="3033386"/>
    <lineage>
        <taxon>Archaea</taxon>
        <taxon>Methanobacteriati</taxon>
        <taxon>Methanobacteriota</taxon>
        <taxon>Stenosarchaea group</taxon>
        <taxon>Halobacteria</taxon>
        <taxon>Halobacteriales</taxon>
        <taxon>Natronomonadaceae</taxon>
        <taxon>Halomarina</taxon>
    </lineage>
</organism>
<dbReference type="SUPFAM" id="SSF51430">
    <property type="entry name" value="NAD(P)-linked oxidoreductase"/>
    <property type="match status" value="1"/>
</dbReference>
<dbReference type="Gene3D" id="3.20.20.100">
    <property type="entry name" value="NADP-dependent oxidoreductase domain"/>
    <property type="match status" value="1"/>
</dbReference>
<evidence type="ECO:0000256" key="3">
    <source>
        <dbReference type="ARBA" id="ARBA00023002"/>
    </source>
</evidence>
<dbReference type="PRINTS" id="PR00069">
    <property type="entry name" value="ALDKETRDTASE"/>
</dbReference>
<gene>
    <name evidence="5" type="ORF">ACFQPE_15920</name>
</gene>
<dbReference type="AlphaFoldDB" id="A0ABD6ACC3"/>
<protein>
    <submittedName>
        <fullName evidence="5">Aldo/keto reductase</fullName>
    </submittedName>
</protein>
<dbReference type="InterPro" id="IPR036812">
    <property type="entry name" value="NAD(P)_OxRdtase_dom_sf"/>
</dbReference>
<dbReference type="GO" id="GO:0016616">
    <property type="term" value="F:oxidoreductase activity, acting on the CH-OH group of donors, NAD or NADP as acceptor"/>
    <property type="evidence" value="ECO:0007669"/>
    <property type="project" value="UniProtKB-ARBA"/>
</dbReference>
<keyword evidence="3" id="KW-0560">Oxidoreductase</keyword>
<keyword evidence="2" id="KW-0521">NADP</keyword>
<keyword evidence="6" id="KW-1185">Reference proteome</keyword>
<proteinExistence type="inferred from homology"/>
<dbReference type="Proteomes" id="UP001596547">
    <property type="component" value="Unassembled WGS sequence"/>
</dbReference>
<evidence type="ECO:0000256" key="2">
    <source>
        <dbReference type="ARBA" id="ARBA00022857"/>
    </source>
</evidence>
<evidence type="ECO:0000313" key="6">
    <source>
        <dbReference type="Proteomes" id="UP001596547"/>
    </source>
</evidence>
<accession>A0ABD6ACC3</accession>
<comment type="similarity">
    <text evidence="1">Belongs to the aldo/keto reductase family.</text>
</comment>
<dbReference type="GeneID" id="79317558"/>
<evidence type="ECO:0000259" key="4">
    <source>
        <dbReference type="Pfam" id="PF00248"/>
    </source>
</evidence>
<sequence length="268" mass="30331">MFENDNYRLGFGTYSLTGEDGTATIETAIEAGFRHVDTARLYENESEVGDALDQASVDREDLFVATKVAHFEEPEKTPEYVRSAVEESLDRLGVDTIDLLYHHWPRGRDDIDTVLPVLEGFVEDGRVERLGVSNYTIEDVDHACDLIDIPLYANQVEIHPLLQQEELRSHLRDNDMYAVAYSPLAQGKVFDVPELQDVAEKHETAPAAVSLAWLLAQDGVAAIPRTSSEEHIRVNLAARDLELDEEDMETIASIEWTVRCEDPNWMEW</sequence>
<dbReference type="PROSITE" id="PS00798">
    <property type="entry name" value="ALDOKETO_REDUCTASE_1"/>
    <property type="match status" value="1"/>
</dbReference>
<dbReference type="EMBL" id="JBHTBF010000003">
    <property type="protein sequence ID" value="MFC7318269.1"/>
    <property type="molecule type" value="Genomic_DNA"/>
</dbReference>
<dbReference type="InterPro" id="IPR023210">
    <property type="entry name" value="NADP_OxRdtase_dom"/>
</dbReference>
<name>A0ABD6ACC3_9EURY</name>
<dbReference type="Pfam" id="PF00248">
    <property type="entry name" value="Aldo_ket_red"/>
    <property type="match status" value="1"/>
</dbReference>
<dbReference type="RefSeq" id="WP_276305940.1">
    <property type="nucleotide sequence ID" value="NZ_CP119993.1"/>
</dbReference>
<dbReference type="InterPro" id="IPR018170">
    <property type="entry name" value="Aldo/ket_reductase_CS"/>
</dbReference>